<evidence type="ECO:0000259" key="1">
    <source>
        <dbReference type="Pfam" id="PF12965"/>
    </source>
</evidence>
<evidence type="ECO:0000313" key="2">
    <source>
        <dbReference type="EMBL" id="RQH57487.1"/>
    </source>
</evidence>
<dbReference type="Proteomes" id="UP000269154">
    <property type="component" value="Unassembled WGS sequence"/>
</dbReference>
<dbReference type="PANTHER" id="PTHR34985:SF1">
    <property type="entry name" value="SLR0554 PROTEIN"/>
    <property type="match status" value="1"/>
</dbReference>
<dbReference type="OrthoDB" id="473036at2"/>
<dbReference type="NCBIfam" id="NF042913">
    <property type="entry name" value="CyRepA1"/>
    <property type="match status" value="1"/>
</dbReference>
<comment type="caution">
    <text evidence="2">The sequence shown here is derived from an EMBL/GenBank/DDBJ whole genome shotgun (WGS) entry which is preliminary data.</text>
</comment>
<feature type="domain" description="DUF3854" evidence="1">
    <location>
        <begin position="143"/>
        <end position="271"/>
    </location>
</feature>
<dbReference type="CDD" id="cd01029">
    <property type="entry name" value="TOPRIM_primases"/>
    <property type="match status" value="1"/>
</dbReference>
<accession>A0A3N6PZX2</accession>
<dbReference type="EMBL" id="RCBY01000003">
    <property type="protein sequence ID" value="RQH57487.1"/>
    <property type="molecule type" value="Genomic_DNA"/>
</dbReference>
<reference evidence="2 3" key="1">
    <citation type="journal article" date="2018" name="ACS Chem. Biol.">
        <title>Ketoreductase domain dysfunction expands chemodiversity: malyngamide biosynthesis in the cyanobacterium Okeania hirsuta.</title>
        <authorList>
            <person name="Moss N.A."/>
            <person name="Leao T."/>
            <person name="Rankin M."/>
            <person name="McCullough T.M."/>
            <person name="Qu P."/>
            <person name="Korobeynikov A."/>
            <person name="Smith J.L."/>
            <person name="Gerwick L."/>
            <person name="Gerwick W.H."/>
        </authorList>
    </citation>
    <scope>NUCLEOTIDE SEQUENCE [LARGE SCALE GENOMIC DNA]</scope>
    <source>
        <strain evidence="2 3">PAB10Feb10-1</strain>
    </source>
</reference>
<proteinExistence type="predicted"/>
<dbReference type="InterPro" id="IPR024385">
    <property type="entry name" value="DUF3854"/>
</dbReference>
<keyword evidence="3" id="KW-1185">Reference proteome</keyword>
<dbReference type="InterPro" id="IPR034154">
    <property type="entry name" value="TOPRIM_DnaG/twinkle"/>
</dbReference>
<dbReference type="AlphaFoldDB" id="A0A3N6PZX2"/>
<organism evidence="2 3">
    <name type="scientific">Okeania hirsuta</name>
    <dbReference type="NCBI Taxonomy" id="1458930"/>
    <lineage>
        <taxon>Bacteria</taxon>
        <taxon>Bacillati</taxon>
        <taxon>Cyanobacteriota</taxon>
        <taxon>Cyanophyceae</taxon>
        <taxon>Oscillatoriophycideae</taxon>
        <taxon>Oscillatoriales</taxon>
        <taxon>Microcoleaceae</taxon>
        <taxon>Okeania</taxon>
    </lineage>
</organism>
<name>A0A3N6PZX2_9CYAN</name>
<gene>
    <name evidence="2" type="ORF">D5R40_01235</name>
</gene>
<dbReference type="PANTHER" id="PTHR34985">
    <property type="entry name" value="SLR0554 PROTEIN"/>
    <property type="match status" value="1"/>
</dbReference>
<sequence>MNYFREWTNSCVDDQLIHLNVIPLEGQRPYEFLFYSDAIPRRNDGRVTSQILKRYRHIEEGGWWCSGIDLLTGEEDLWGCFKPSQPRHSYDQKKLIKYEHPPKTPTSLFALKIPLHLWHQIASRYQIEILPEDINNNQPDFGFWQWFIAHPQIPLCITEGAKKTGALLTGGYVAIALPGIFGGYRVIRDEYGNRIGRSNLIPQLEKLVNNHREIYIAFDQDTKPKTIKNVNAAIRQTGYLLTRKGCNVKVISWNPELGKGVDDLIANHGQSVFDEAYQNALPLELWKAKSFSQLTYPVNIRVNSRYLSEQHILGSISSNNLQKLDNLDLAYSTDFPAKLVGIKSAKGTGKTKLLEKIVSEAVARSQKVLVIGHRVQLVQELCQRFGLKYITEVDKKSDNKLLGIGLCIDSLHPNSQASFNPENWSNGVVIIDEIEQVIWHGLNSNTCRQNRVEILRSFKTLMQNVLGGVGQVFIADADLSDISIDYLQALAGVKLEPFIIQNDWLPGEKEAWQVFNYPETTPKRLIADLHKHIREGGKPMVCLSAQKITSKWGTRALEAYLKKQFPDLKILRIDSESLAEPNHPAYGCIKSLNQVLPQYDIVLASPSIETGISIDIQGHFTSVWAIAQGVQGATSVCQSLGRVRENIPRYLWVANSGFNQVGNGSTSITSLLNSEQRLTQLNIRLLQQSDFDSLDDIETGFQAESFLCWAKIAVRFNAGMNQYRESILEALRVEGHHIIEASPEVLANNLEAKKSSETLTEINDLQEAIATVIKQNYQTECEAIATARNISLTEYQKLKKRLSKTSKQQREQRKFELMLRYSIPITSELVEKDDAGWYQQLQLHYFMTVGRQYLVARDAEVAKTILELGKGNIFIPDFNDRLLGATIGVMELLKIPLLLKDKQRELKNIDEDLQLLAKTALANRAAIKTIVGIGLAVNSSPITIVRRFLDKIGYSLECLRTETHQKKRLRIYRIVNPDDGRFEVFQQWLSASHTKSCKDGV</sequence>
<dbReference type="Gene3D" id="3.40.50.300">
    <property type="entry name" value="P-loop containing nucleotide triphosphate hydrolases"/>
    <property type="match status" value="1"/>
</dbReference>
<dbReference type="Pfam" id="PF12965">
    <property type="entry name" value="DUF3854"/>
    <property type="match status" value="1"/>
</dbReference>
<protein>
    <submittedName>
        <fullName evidence="2">DUF3854 domain-containing protein</fullName>
    </submittedName>
</protein>
<dbReference type="InterPro" id="IPR027417">
    <property type="entry name" value="P-loop_NTPase"/>
</dbReference>
<dbReference type="InterPro" id="IPR049996">
    <property type="entry name" value="Slr7037-like"/>
</dbReference>
<evidence type="ECO:0000313" key="3">
    <source>
        <dbReference type="Proteomes" id="UP000269154"/>
    </source>
</evidence>
<dbReference type="SUPFAM" id="SSF52540">
    <property type="entry name" value="P-loop containing nucleoside triphosphate hydrolases"/>
    <property type="match status" value="2"/>
</dbReference>